<gene>
    <name evidence="1" type="ORF">M404DRAFT_994527</name>
</gene>
<sequence>MDSSQSCPESVNASEIIGQDQTLFIIGELGYVGHGYTVDSIRKTCIATLLAKRDVVHVWKRSAKN</sequence>
<dbReference type="EMBL" id="KN831949">
    <property type="protein sequence ID" value="KIO11855.1"/>
    <property type="molecule type" value="Genomic_DNA"/>
</dbReference>
<evidence type="ECO:0000313" key="1">
    <source>
        <dbReference type="EMBL" id="KIO11855.1"/>
    </source>
</evidence>
<reference evidence="1 2" key="1">
    <citation type="submission" date="2014-04" db="EMBL/GenBank/DDBJ databases">
        <authorList>
            <consortium name="DOE Joint Genome Institute"/>
            <person name="Kuo A."/>
            <person name="Kohler A."/>
            <person name="Costa M.D."/>
            <person name="Nagy L.G."/>
            <person name="Floudas D."/>
            <person name="Copeland A."/>
            <person name="Barry K.W."/>
            <person name="Cichocki N."/>
            <person name="Veneault-Fourrey C."/>
            <person name="LaButti K."/>
            <person name="Lindquist E.A."/>
            <person name="Lipzen A."/>
            <person name="Lundell T."/>
            <person name="Morin E."/>
            <person name="Murat C."/>
            <person name="Sun H."/>
            <person name="Tunlid A."/>
            <person name="Henrissat B."/>
            <person name="Grigoriev I.V."/>
            <person name="Hibbett D.S."/>
            <person name="Martin F."/>
            <person name="Nordberg H.P."/>
            <person name="Cantor M.N."/>
            <person name="Hua S.X."/>
        </authorList>
    </citation>
    <scope>NUCLEOTIDE SEQUENCE [LARGE SCALE GENOMIC DNA]</scope>
    <source>
        <strain evidence="1 2">Marx 270</strain>
    </source>
</reference>
<accession>A0A0C3PDL2</accession>
<dbReference type="AlphaFoldDB" id="A0A0C3PDL2"/>
<organism evidence="1 2">
    <name type="scientific">Pisolithus tinctorius Marx 270</name>
    <dbReference type="NCBI Taxonomy" id="870435"/>
    <lineage>
        <taxon>Eukaryota</taxon>
        <taxon>Fungi</taxon>
        <taxon>Dikarya</taxon>
        <taxon>Basidiomycota</taxon>
        <taxon>Agaricomycotina</taxon>
        <taxon>Agaricomycetes</taxon>
        <taxon>Agaricomycetidae</taxon>
        <taxon>Boletales</taxon>
        <taxon>Sclerodermatineae</taxon>
        <taxon>Pisolithaceae</taxon>
        <taxon>Pisolithus</taxon>
    </lineage>
</organism>
<dbReference type="InParanoid" id="A0A0C3PDL2"/>
<name>A0A0C3PDL2_PISTI</name>
<protein>
    <submittedName>
        <fullName evidence="1">Uncharacterized protein</fullName>
    </submittedName>
</protein>
<reference evidence="2" key="2">
    <citation type="submission" date="2015-01" db="EMBL/GenBank/DDBJ databases">
        <title>Evolutionary Origins and Diversification of the Mycorrhizal Mutualists.</title>
        <authorList>
            <consortium name="DOE Joint Genome Institute"/>
            <consortium name="Mycorrhizal Genomics Consortium"/>
            <person name="Kohler A."/>
            <person name="Kuo A."/>
            <person name="Nagy L.G."/>
            <person name="Floudas D."/>
            <person name="Copeland A."/>
            <person name="Barry K.W."/>
            <person name="Cichocki N."/>
            <person name="Veneault-Fourrey C."/>
            <person name="LaButti K."/>
            <person name="Lindquist E.A."/>
            <person name="Lipzen A."/>
            <person name="Lundell T."/>
            <person name="Morin E."/>
            <person name="Murat C."/>
            <person name="Riley R."/>
            <person name="Ohm R."/>
            <person name="Sun H."/>
            <person name="Tunlid A."/>
            <person name="Henrissat B."/>
            <person name="Grigoriev I.V."/>
            <person name="Hibbett D.S."/>
            <person name="Martin F."/>
        </authorList>
    </citation>
    <scope>NUCLEOTIDE SEQUENCE [LARGE SCALE GENOMIC DNA]</scope>
    <source>
        <strain evidence="2">Marx 270</strain>
    </source>
</reference>
<keyword evidence="2" id="KW-1185">Reference proteome</keyword>
<proteinExistence type="predicted"/>
<evidence type="ECO:0000313" key="2">
    <source>
        <dbReference type="Proteomes" id="UP000054217"/>
    </source>
</evidence>
<dbReference type="Proteomes" id="UP000054217">
    <property type="component" value="Unassembled WGS sequence"/>
</dbReference>
<dbReference type="HOGENOM" id="CLU_2850671_0_0_1"/>